<name>A0A0H3YF80_SCHMD</name>
<comment type="subcellular location">
    <subcellularLocation>
        <location evidence="1">Membrane</location>
        <topology evidence="1">Multi-pass membrane protein</topology>
    </subcellularLocation>
</comment>
<dbReference type="GO" id="GO:0055075">
    <property type="term" value="P:potassium ion homeostasis"/>
    <property type="evidence" value="ECO:0007669"/>
    <property type="project" value="TreeGrafter"/>
</dbReference>
<dbReference type="GO" id="GO:0055064">
    <property type="term" value="P:chloride ion homeostasis"/>
    <property type="evidence" value="ECO:0007669"/>
    <property type="project" value="TreeGrafter"/>
</dbReference>
<dbReference type="InterPro" id="IPR004842">
    <property type="entry name" value="SLC12A_fam"/>
</dbReference>
<feature type="transmembrane region" description="Helical" evidence="5">
    <location>
        <begin position="12"/>
        <end position="38"/>
    </location>
</feature>
<reference evidence="7" key="1">
    <citation type="journal article" date="2015" name="Elife">
        <title>Stem cells and fluid flow drive cyst formation in an invertebrate excretory organ.</title>
        <authorList>
            <person name="Thi-Kim Vu H."/>
            <person name="Rink J.C."/>
            <person name="McKinney S.A."/>
            <person name="McClain M."/>
            <person name="Lakshmanaperumal N."/>
            <person name="Alexander R."/>
            <person name="Sanchez Alvarado A."/>
        </authorList>
    </citation>
    <scope>NUCLEOTIDE SEQUENCE</scope>
</reference>
<dbReference type="EMBL" id="KT163527">
    <property type="protein sequence ID" value="AKN21477.1"/>
    <property type="molecule type" value="mRNA"/>
</dbReference>
<dbReference type="PANTHER" id="PTHR11827:SF72">
    <property type="entry name" value="GH08340P"/>
    <property type="match status" value="1"/>
</dbReference>
<evidence type="ECO:0000313" key="7">
    <source>
        <dbReference type="EMBL" id="AKN21477.1"/>
    </source>
</evidence>
<feature type="transmembrane region" description="Helical" evidence="5">
    <location>
        <begin position="58"/>
        <end position="78"/>
    </location>
</feature>
<protein>
    <submittedName>
        <fullName evidence="7">Slc12a-3</fullName>
    </submittedName>
</protein>
<dbReference type="InterPro" id="IPR004841">
    <property type="entry name" value="AA-permease/SLC12A_dom"/>
</dbReference>
<gene>
    <name evidence="7" type="primary">slc12a-3</name>
</gene>
<evidence type="ECO:0000256" key="2">
    <source>
        <dbReference type="ARBA" id="ARBA00022692"/>
    </source>
</evidence>
<evidence type="ECO:0000256" key="3">
    <source>
        <dbReference type="ARBA" id="ARBA00022989"/>
    </source>
</evidence>
<evidence type="ECO:0000256" key="4">
    <source>
        <dbReference type="ARBA" id="ARBA00023136"/>
    </source>
</evidence>
<dbReference type="Gene3D" id="1.20.1740.10">
    <property type="entry name" value="Amino acid/polyamine transporter I"/>
    <property type="match status" value="1"/>
</dbReference>
<dbReference type="PANTHER" id="PTHR11827">
    <property type="entry name" value="SOLUTE CARRIER FAMILY 12, CATION COTRANSPORTERS"/>
    <property type="match status" value="1"/>
</dbReference>
<proteinExistence type="evidence at transcript level"/>
<feature type="transmembrane region" description="Helical" evidence="5">
    <location>
        <begin position="85"/>
        <end position="102"/>
    </location>
</feature>
<evidence type="ECO:0000256" key="5">
    <source>
        <dbReference type="SAM" id="Phobius"/>
    </source>
</evidence>
<dbReference type="SMR" id="A0A0H3YF80"/>
<dbReference type="AlphaFoldDB" id="A0A0H3YF80"/>
<keyword evidence="4 5" id="KW-0472">Membrane</keyword>
<keyword evidence="3 5" id="KW-1133">Transmembrane helix</keyword>
<organism evidence="7">
    <name type="scientific">Schmidtea mediterranea</name>
    <name type="common">Freshwater planarian flatworm</name>
    <dbReference type="NCBI Taxonomy" id="79327"/>
    <lineage>
        <taxon>Eukaryota</taxon>
        <taxon>Metazoa</taxon>
        <taxon>Spiralia</taxon>
        <taxon>Lophotrochozoa</taxon>
        <taxon>Platyhelminthes</taxon>
        <taxon>Rhabditophora</taxon>
        <taxon>Seriata</taxon>
        <taxon>Tricladida</taxon>
        <taxon>Continenticola</taxon>
        <taxon>Geoplanoidea</taxon>
        <taxon>Dugesiidae</taxon>
        <taxon>Schmidtea</taxon>
    </lineage>
</organism>
<dbReference type="GO" id="GO:0006884">
    <property type="term" value="P:cell volume homeostasis"/>
    <property type="evidence" value="ECO:0007669"/>
    <property type="project" value="TreeGrafter"/>
</dbReference>
<evidence type="ECO:0000259" key="6">
    <source>
        <dbReference type="Pfam" id="PF00324"/>
    </source>
</evidence>
<evidence type="ECO:0000256" key="1">
    <source>
        <dbReference type="ARBA" id="ARBA00004141"/>
    </source>
</evidence>
<feature type="transmembrane region" description="Helical" evidence="5">
    <location>
        <begin position="165"/>
        <end position="181"/>
    </location>
</feature>
<keyword evidence="2 5" id="KW-0812">Transmembrane</keyword>
<feature type="domain" description="Amino acid permease/ SLC12A" evidence="6">
    <location>
        <begin position="87"/>
        <end position="219"/>
    </location>
</feature>
<dbReference type="GO" id="GO:0016020">
    <property type="term" value="C:membrane"/>
    <property type="evidence" value="ECO:0007669"/>
    <property type="project" value="UniProtKB-SubCell"/>
</dbReference>
<dbReference type="Pfam" id="PF00324">
    <property type="entry name" value="AA_permease"/>
    <property type="match status" value="1"/>
</dbReference>
<accession>A0A0H3YF80</accession>
<dbReference type="GO" id="GO:0015379">
    <property type="term" value="F:potassium:chloride symporter activity"/>
    <property type="evidence" value="ECO:0007669"/>
    <property type="project" value="TreeGrafter"/>
</dbReference>
<sequence>MISRTLGPEVGGSIGILFFLANVFSSALFMAAFVEGLVDDFGPLGRVDADLIQENFGWNYLFATCVCIFCLGVCLVGGSLFAKTNLFIFIIVLLIGKVNVIAPVVSVFFLLAYASVNLACALLDWAAASNFRPTFKYFSWYTSLLGVACCLGMCFLASYIYSLGIFSLFFIIIVILNFRSLDYSWGSISQALLFHQVRKYLLMIDIRKEHVKYWRPQILLLLSNPRSQASLVQFVNILKKGGLFVIGHVIKTDFEHIEKNPVHEIEGLVCNGIISWQFKFSFKSVRFS</sequence>